<dbReference type="EMBL" id="KQ085902">
    <property type="protein sequence ID" value="KLO17706.1"/>
    <property type="molecule type" value="Genomic_DNA"/>
</dbReference>
<dbReference type="STRING" id="27342.A0A0H2SKT4"/>
<feature type="transmembrane region" description="Helical" evidence="2">
    <location>
        <begin position="225"/>
        <end position="245"/>
    </location>
</feature>
<protein>
    <submittedName>
        <fullName evidence="3">Uncharacterized protein</fullName>
    </submittedName>
</protein>
<proteinExistence type="predicted"/>
<feature type="transmembrane region" description="Helical" evidence="2">
    <location>
        <begin position="161"/>
        <end position="181"/>
    </location>
</feature>
<evidence type="ECO:0000256" key="2">
    <source>
        <dbReference type="SAM" id="Phobius"/>
    </source>
</evidence>
<accession>A0A0H2SKT4</accession>
<feature type="transmembrane region" description="Helical" evidence="2">
    <location>
        <begin position="96"/>
        <end position="116"/>
    </location>
</feature>
<evidence type="ECO:0000256" key="1">
    <source>
        <dbReference type="SAM" id="MobiDB-lite"/>
    </source>
</evidence>
<feature type="transmembrane region" description="Helical" evidence="2">
    <location>
        <begin position="59"/>
        <end position="84"/>
    </location>
</feature>
<keyword evidence="2" id="KW-0812">Transmembrane</keyword>
<feature type="transmembrane region" description="Helical" evidence="2">
    <location>
        <begin position="33"/>
        <end position="53"/>
    </location>
</feature>
<sequence>MSTKKRSAAVTATTSKSTPAPEPKSTKSSTVTLVANVQAGISLIAFAFAVAAIERDLSPIFGGVATNLYLKNVVSILPVALLFLPRLRLRSVPNALILSNCICLAPFVYFQLGISAARSKRIILGPAMAYTPVLIPLAYFSTDLIRQFIILLIPKAADSRGLKSVIGVATASVVLSQQAVINSFSYGRYINPTSLLVFTGYCLAATVAIPAFSQSRAPSSKLRKTGNSLIYILLVPPLLSLLSVYPSTLPFTHRSGLLRVLSSTPSITGRIVVGDEFKHGFRFLRADHSILGGVWVGDKAVKQDKGAPVPTAKDGTKLGDSIYSAFVLQEAARLHERDRPQKNALNIRPLSKSIRRSLLRQPSSLA</sequence>
<dbReference type="InParanoid" id="A0A0H2SKT4"/>
<evidence type="ECO:0000313" key="3">
    <source>
        <dbReference type="EMBL" id="KLO17706.1"/>
    </source>
</evidence>
<feature type="compositionally biased region" description="Low complexity" evidence="1">
    <location>
        <begin position="8"/>
        <end position="19"/>
    </location>
</feature>
<gene>
    <name evidence="3" type="ORF">SCHPADRAFT_157856</name>
</gene>
<dbReference type="AlphaFoldDB" id="A0A0H2SKT4"/>
<feature type="region of interest" description="Disordered" evidence="1">
    <location>
        <begin position="1"/>
        <end position="27"/>
    </location>
</feature>
<reference evidence="3 4" key="1">
    <citation type="submission" date="2015-04" db="EMBL/GenBank/DDBJ databases">
        <title>Complete genome sequence of Schizopora paradoxa KUC8140, a cosmopolitan wood degrader in East Asia.</title>
        <authorList>
            <consortium name="DOE Joint Genome Institute"/>
            <person name="Min B."/>
            <person name="Park H."/>
            <person name="Jang Y."/>
            <person name="Kim J.-J."/>
            <person name="Kim K.H."/>
            <person name="Pangilinan J."/>
            <person name="Lipzen A."/>
            <person name="Riley R."/>
            <person name="Grigoriev I.V."/>
            <person name="Spatafora J.W."/>
            <person name="Choi I.-G."/>
        </authorList>
    </citation>
    <scope>NUCLEOTIDE SEQUENCE [LARGE SCALE GENOMIC DNA]</scope>
    <source>
        <strain evidence="3 4">KUC8140</strain>
    </source>
</reference>
<dbReference type="OrthoDB" id="2016285at2759"/>
<feature type="transmembrane region" description="Helical" evidence="2">
    <location>
        <begin position="193"/>
        <end position="213"/>
    </location>
</feature>
<organism evidence="3 4">
    <name type="scientific">Schizopora paradoxa</name>
    <dbReference type="NCBI Taxonomy" id="27342"/>
    <lineage>
        <taxon>Eukaryota</taxon>
        <taxon>Fungi</taxon>
        <taxon>Dikarya</taxon>
        <taxon>Basidiomycota</taxon>
        <taxon>Agaricomycotina</taxon>
        <taxon>Agaricomycetes</taxon>
        <taxon>Hymenochaetales</taxon>
        <taxon>Schizoporaceae</taxon>
        <taxon>Schizopora</taxon>
    </lineage>
</organism>
<name>A0A0H2SKT4_9AGAM</name>
<dbReference type="Proteomes" id="UP000053477">
    <property type="component" value="Unassembled WGS sequence"/>
</dbReference>
<feature type="transmembrane region" description="Helical" evidence="2">
    <location>
        <begin position="122"/>
        <end position="140"/>
    </location>
</feature>
<keyword evidence="2" id="KW-1133">Transmembrane helix</keyword>
<keyword evidence="4" id="KW-1185">Reference proteome</keyword>
<keyword evidence="2" id="KW-0472">Membrane</keyword>
<evidence type="ECO:0000313" key="4">
    <source>
        <dbReference type="Proteomes" id="UP000053477"/>
    </source>
</evidence>